<dbReference type="STRING" id="264251.FB00_13100"/>
<dbReference type="AlphaFoldDB" id="A0A0H2KLD7"/>
<evidence type="ECO:0000256" key="1">
    <source>
        <dbReference type="SAM" id="MobiDB-lite"/>
    </source>
</evidence>
<protein>
    <recommendedName>
        <fullName evidence="2">UspA domain-containing protein</fullName>
    </recommendedName>
</protein>
<dbReference type="Proteomes" id="UP000035265">
    <property type="component" value="Unassembled WGS sequence"/>
</dbReference>
<sequence length="357" mass="36926">MPAEWSRGVVVGFDGSPGSIHALEWAADAADRHGSALHVQFVLEPSGHDERHDLFDEGYRAGRVLDLAMDVLAGSRPGLHDVSTSVVRGMLLPSLLASSRAADLLVLGRSGTARPAGPPTSRPQASVSTRVARRARSAVAVVPRGCPSHLDGRVVVGVAGADDAPAIEVAFAAANESHAVIVVHVLEHVGALQAADGCGYLRWWRWSAFSQLWSVAERCADRYGVDRGMLVLSGCAASQLAGQVGPEDILVLGSPAGSGSKGAVPVLATVLRNVGCPVLVAGRGSARVERRDSAGAEFAAGERRTGRPSRSVPLGIADGSVRSGRSGTRAQPGTRTSEPLARPERSSSSASGAWSRG</sequence>
<reference evidence="3 4" key="1">
    <citation type="submission" date="2014-05" db="EMBL/GenBank/DDBJ databases">
        <title>Cellulosimicrobium funkei U11 genome.</title>
        <authorList>
            <person name="Hu C."/>
            <person name="Gong Y."/>
            <person name="Wan W."/>
            <person name="Jiang M."/>
        </authorList>
    </citation>
    <scope>NUCLEOTIDE SEQUENCE [LARGE SCALE GENOMIC DNA]</scope>
    <source>
        <strain evidence="3 4">U11</strain>
    </source>
</reference>
<comment type="caution">
    <text evidence="3">The sequence shown here is derived from an EMBL/GenBank/DDBJ whole genome shotgun (WGS) entry which is preliminary data.</text>
</comment>
<dbReference type="SUPFAM" id="SSF52402">
    <property type="entry name" value="Adenine nucleotide alpha hydrolases-like"/>
    <property type="match status" value="2"/>
</dbReference>
<organism evidence="3 4">
    <name type="scientific">Cellulosimicrobium funkei</name>
    <dbReference type="NCBI Taxonomy" id="264251"/>
    <lineage>
        <taxon>Bacteria</taxon>
        <taxon>Bacillati</taxon>
        <taxon>Actinomycetota</taxon>
        <taxon>Actinomycetes</taxon>
        <taxon>Micrococcales</taxon>
        <taxon>Promicromonosporaceae</taxon>
        <taxon>Cellulosimicrobium</taxon>
    </lineage>
</organism>
<gene>
    <name evidence="3" type="ORF">FB00_13100</name>
</gene>
<dbReference type="Pfam" id="PF00582">
    <property type="entry name" value="Usp"/>
    <property type="match status" value="1"/>
</dbReference>
<feature type="region of interest" description="Disordered" evidence="1">
    <location>
        <begin position="291"/>
        <end position="357"/>
    </location>
</feature>
<feature type="compositionally biased region" description="Low complexity" evidence="1">
    <location>
        <begin position="346"/>
        <end position="357"/>
    </location>
</feature>
<name>A0A0H2KLD7_9MICO</name>
<dbReference type="Gene3D" id="3.40.50.12370">
    <property type="match status" value="1"/>
</dbReference>
<evidence type="ECO:0000313" key="4">
    <source>
        <dbReference type="Proteomes" id="UP000035265"/>
    </source>
</evidence>
<dbReference type="CDD" id="cd00293">
    <property type="entry name" value="USP-like"/>
    <property type="match status" value="1"/>
</dbReference>
<proteinExistence type="predicted"/>
<evidence type="ECO:0000259" key="2">
    <source>
        <dbReference type="Pfam" id="PF00582"/>
    </source>
</evidence>
<feature type="domain" description="UspA" evidence="2">
    <location>
        <begin position="9"/>
        <end position="143"/>
    </location>
</feature>
<keyword evidence="4" id="KW-1185">Reference proteome</keyword>
<feature type="compositionally biased region" description="Basic and acidic residues" evidence="1">
    <location>
        <begin position="291"/>
        <end position="305"/>
    </location>
</feature>
<evidence type="ECO:0000313" key="3">
    <source>
        <dbReference type="EMBL" id="KLN34345.1"/>
    </source>
</evidence>
<dbReference type="EMBL" id="JNBQ01000016">
    <property type="protein sequence ID" value="KLN34345.1"/>
    <property type="molecule type" value="Genomic_DNA"/>
</dbReference>
<feature type="compositionally biased region" description="Polar residues" evidence="1">
    <location>
        <begin position="323"/>
        <end position="336"/>
    </location>
</feature>
<accession>A0A0H2KLD7</accession>
<dbReference type="InterPro" id="IPR006016">
    <property type="entry name" value="UspA"/>
</dbReference>